<keyword evidence="23" id="KW-0863">Zinc-finger</keyword>
<protein>
    <submittedName>
        <fullName evidence="27">Uncharacterized protein</fullName>
    </submittedName>
</protein>
<reference evidence="27 28" key="1">
    <citation type="submission" date="2014-04" db="EMBL/GenBank/DDBJ databases">
        <authorList>
            <consortium name="DOE Joint Genome Institute"/>
            <person name="Kuo A."/>
            <person name="Kohler A."/>
            <person name="Costa M.D."/>
            <person name="Nagy L.G."/>
            <person name="Floudas D."/>
            <person name="Copeland A."/>
            <person name="Barry K.W."/>
            <person name="Cichocki N."/>
            <person name="Veneault-Fourrey C."/>
            <person name="LaButti K."/>
            <person name="Lindquist E.A."/>
            <person name="Lipzen A."/>
            <person name="Lundell T."/>
            <person name="Morin E."/>
            <person name="Murat C."/>
            <person name="Sun H."/>
            <person name="Tunlid A."/>
            <person name="Henrissat B."/>
            <person name="Grigoriev I.V."/>
            <person name="Hibbett D.S."/>
            <person name="Martin F."/>
            <person name="Nordberg H.P."/>
            <person name="Cantor M.N."/>
            <person name="Hua S.X."/>
        </authorList>
    </citation>
    <scope>NUCLEOTIDE SEQUENCE [LARGE SCALE GENOMIC DNA]</scope>
    <source>
        <strain evidence="27 28">441</strain>
    </source>
</reference>
<evidence type="ECO:0000256" key="14">
    <source>
        <dbReference type="ARBA" id="ARBA00022884"/>
    </source>
</evidence>
<dbReference type="GO" id="GO:0005524">
    <property type="term" value="F:ATP binding"/>
    <property type="evidence" value="ECO:0007669"/>
    <property type="project" value="UniProtKB-KW"/>
</dbReference>
<evidence type="ECO:0000256" key="13">
    <source>
        <dbReference type="ARBA" id="ARBA00022842"/>
    </source>
</evidence>
<feature type="region of interest" description="Disordered" evidence="24">
    <location>
        <begin position="790"/>
        <end position="846"/>
    </location>
</feature>
<evidence type="ECO:0000256" key="3">
    <source>
        <dbReference type="ARBA" id="ARBA00022612"/>
    </source>
</evidence>
<evidence type="ECO:0000313" key="27">
    <source>
        <dbReference type="EMBL" id="KIK12926.1"/>
    </source>
</evidence>
<evidence type="ECO:0000256" key="20">
    <source>
        <dbReference type="ARBA" id="ARBA00023268"/>
    </source>
</evidence>
<dbReference type="InterPro" id="IPR036397">
    <property type="entry name" value="RNaseH_sf"/>
</dbReference>
<dbReference type="OrthoDB" id="2685291at2759"/>
<dbReference type="CDD" id="cd09272">
    <property type="entry name" value="RNase_HI_RT_Ty1"/>
    <property type="match status" value="1"/>
</dbReference>
<keyword evidence="8" id="KW-0547">Nucleotide-binding</keyword>
<evidence type="ECO:0000256" key="12">
    <source>
        <dbReference type="ARBA" id="ARBA00022840"/>
    </source>
</evidence>
<dbReference type="InterPro" id="IPR039537">
    <property type="entry name" value="Retrotran_Ty1/copia-like"/>
</dbReference>
<dbReference type="EMBL" id="KN834035">
    <property type="protein sequence ID" value="KIK12926.1"/>
    <property type="molecule type" value="Genomic_DNA"/>
</dbReference>
<evidence type="ECO:0000313" key="28">
    <source>
        <dbReference type="Proteomes" id="UP000054018"/>
    </source>
</evidence>
<evidence type="ECO:0000256" key="23">
    <source>
        <dbReference type="PROSITE-ProRule" id="PRU00047"/>
    </source>
</evidence>
<keyword evidence="17" id="KW-0808">Transferase</keyword>
<evidence type="ECO:0000256" key="15">
    <source>
        <dbReference type="ARBA" id="ARBA00022908"/>
    </source>
</evidence>
<keyword evidence="18" id="KW-0917">Virion maturation</keyword>
<dbReference type="Pfam" id="PF25597">
    <property type="entry name" value="SH3_retrovirus"/>
    <property type="match status" value="1"/>
</dbReference>
<dbReference type="PANTHER" id="PTHR42648:SF11">
    <property type="entry name" value="TRANSPOSON TY4-P GAG-POL POLYPROTEIN"/>
    <property type="match status" value="1"/>
</dbReference>
<evidence type="ECO:0000256" key="9">
    <source>
        <dbReference type="ARBA" id="ARBA00022750"/>
    </source>
</evidence>
<comment type="catalytic activity">
    <reaction evidence="21">
        <text>DNA(n) + a 2'-deoxyribonucleoside 5'-triphosphate = DNA(n+1) + diphosphate</text>
        <dbReference type="Rhea" id="RHEA:22508"/>
        <dbReference type="Rhea" id="RHEA-COMP:17339"/>
        <dbReference type="Rhea" id="RHEA-COMP:17340"/>
        <dbReference type="ChEBI" id="CHEBI:33019"/>
        <dbReference type="ChEBI" id="CHEBI:61560"/>
        <dbReference type="ChEBI" id="CHEBI:173112"/>
        <dbReference type="EC" id="2.7.7.49"/>
    </reaction>
</comment>
<dbReference type="InterPro" id="IPR001878">
    <property type="entry name" value="Znf_CCHC"/>
</dbReference>
<evidence type="ECO:0000256" key="5">
    <source>
        <dbReference type="ARBA" id="ARBA00022695"/>
    </source>
</evidence>
<feature type="domain" description="Integrase catalytic" evidence="26">
    <location>
        <begin position="525"/>
        <end position="697"/>
    </location>
</feature>
<keyword evidence="4" id="KW-0645">Protease</keyword>
<feature type="compositionally biased region" description="Basic and acidic residues" evidence="24">
    <location>
        <begin position="525"/>
        <end position="541"/>
    </location>
</feature>
<evidence type="ECO:0000256" key="19">
    <source>
        <dbReference type="ARBA" id="ARBA00023172"/>
    </source>
</evidence>
<dbReference type="GO" id="GO:0008270">
    <property type="term" value="F:zinc ion binding"/>
    <property type="evidence" value="ECO:0007669"/>
    <property type="project" value="UniProtKB-KW"/>
</dbReference>
<dbReference type="PROSITE" id="PS50158">
    <property type="entry name" value="ZF_CCHC"/>
    <property type="match status" value="1"/>
</dbReference>
<feature type="region of interest" description="Disordered" evidence="24">
    <location>
        <begin position="521"/>
        <end position="544"/>
    </location>
</feature>
<name>A0A0C9Y7N0_9AGAM</name>
<keyword evidence="5" id="KW-0548">Nucleotidyltransferase</keyword>
<dbReference type="GO" id="GO:0006310">
    <property type="term" value="P:DNA recombination"/>
    <property type="evidence" value="ECO:0007669"/>
    <property type="project" value="UniProtKB-KW"/>
</dbReference>
<comment type="function">
    <text evidence="1">The aspartyl protease (PR) mediates the proteolytic cleavages of the Gag and Gag-Pol polyproteins after assembly of the VLP.</text>
</comment>
<keyword evidence="23" id="KW-0862">Zinc</keyword>
<keyword evidence="12" id="KW-0067">ATP-binding</keyword>
<dbReference type="SUPFAM" id="SSF56672">
    <property type="entry name" value="DNA/RNA polymerases"/>
    <property type="match status" value="1"/>
</dbReference>
<keyword evidence="17" id="KW-0239">DNA-directed DNA polymerase</keyword>
<keyword evidence="16" id="KW-0695">RNA-directed DNA polymerase</keyword>
<dbReference type="PROSITE" id="PS50994">
    <property type="entry name" value="INTEGRASE"/>
    <property type="match status" value="1"/>
</dbReference>
<feature type="compositionally biased region" description="Basic and acidic residues" evidence="24">
    <location>
        <begin position="44"/>
        <end position="56"/>
    </location>
</feature>
<evidence type="ECO:0000256" key="2">
    <source>
        <dbReference type="ARBA" id="ARBA00022578"/>
    </source>
</evidence>
<dbReference type="Pfam" id="PF07727">
    <property type="entry name" value="RVT_2"/>
    <property type="match status" value="1"/>
</dbReference>
<dbReference type="GO" id="GO:0003723">
    <property type="term" value="F:RNA binding"/>
    <property type="evidence" value="ECO:0007669"/>
    <property type="project" value="UniProtKB-KW"/>
</dbReference>
<dbReference type="GO" id="GO:0006508">
    <property type="term" value="P:proteolysis"/>
    <property type="evidence" value="ECO:0007669"/>
    <property type="project" value="UniProtKB-KW"/>
</dbReference>
<feature type="region of interest" description="Disordered" evidence="24">
    <location>
        <begin position="39"/>
        <end position="60"/>
    </location>
</feature>
<dbReference type="GO" id="GO:0005634">
    <property type="term" value="C:nucleus"/>
    <property type="evidence" value="ECO:0007669"/>
    <property type="project" value="UniProtKB-ARBA"/>
</dbReference>
<dbReference type="InterPro" id="IPR001584">
    <property type="entry name" value="Integrase_cat-core"/>
</dbReference>
<keyword evidence="9" id="KW-0064">Aspartyl protease</keyword>
<keyword evidence="2" id="KW-0815">Transposition</keyword>
<dbReference type="GO" id="GO:0032196">
    <property type="term" value="P:transposition"/>
    <property type="evidence" value="ECO:0007669"/>
    <property type="project" value="UniProtKB-KW"/>
</dbReference>
<evidence type="ECO:0000256" key="22">
    <source>
        <dbReference type="ARBA" id="ARBA00049244"/>
    </source>
</evidence>
<keyword evidence="20" id="KW-0511">Multifunctional enzyme</keyword>
<feature type="region of interest" description="Disordered" evidence="24">
    <location>
        <begin position="240"/>
        <end position="259"/>
    </location>
</feature>
<dbReference type="InterPro" id="IPR012337">
    <property type="entry name" value="RNaseH-like_sf"/>
</dbReference>
<dbReference type="SUPFAM" id="SSF53098">
    <property type="entry name" value="Ribonuclease H-like"/>
    <property type="match status" value="1"/>
</dbReference>
<keyword evidence="28" id="KW-1185">Reference proteome</keyword>
<feature type="compositionally biased region" description="Basic and acidic residues" evidence="24">
    <location>
        <begin position="819"/>
        <end position="829"/>
    </location>
</feature>
<dbReference type="GO" id="GO:0015074">
    <property type="term" value="P:DNA integration"/>
    <property type="evidence" value="ECO:0007669"/>
    <property type="project" value="UniProtKB-KW"/>
</dbReference>
<dbReference type="Pfam" id="PF22936">
    <property type="entry name" value="Pol_BBD"/>
    <property type="match status" value="1"/>
</dbReference>
<dbReference type="InterPro" id="IPR013103">
    <property type="entry name" value="RVT_2"/>
</dbReference>
<evidence type="ECO:0000256" key="11">
    <source>
        <dbReference type="ARBA" id="ARBA00022801"/>
    </source>
</evidence>
<evidence type="ECO:0000256" key="24">
    <source>
        <dbReference type="SAM" id="MobiDB-lite"/>
    </source>
</evidence>
<feature type="domain" description="CCHC-type" evidence="25">
    <location>
        <begin position="242"/>
        <end position="255"/>
    </location>
</feature>
<evidence type="ECO:0000256" key="1">
    <source>
        <dbReference type="ARBA" id="ARBA00002180"/>
    </source>
</evidence>
<dbReference type="GO" id="GO:0003887">
    <property type="term" value="F:DNA-directed DNA polymerase activity"/>
    <property type="evidence" value="ECO:0007669"/>
    <property type="project" value="UniProtKB-KW"/>
</dbReference>
<keyword evidence="3" id="KW-1188">Viral release from host cell</keyword>
<keyword evidence="6" id="KW-0540">Nuclease</keyword>
<keyword evidence="13" id="KW-0460">Magnesium</keyword>
<keyword evidence="7" id="KW-0479">Metal-binding</keyword>
<comment type="catalytic activity">
    <reaction evidence="22">
        <text>DNA(n) + a 2'-deoxyribonucleoside 5'-triphosphate = DNA(n+1) + diphosphate</text>
        <dbReference type="Rhea" id="RHEA:22508"/>
        <dbReference type="Rhea" id="RHEA-COMP:17339"/>
        <dbReference type="Rhea" id="RHEA-COMP:17340"/>
        <dbReference type="ChEBI" id="CHEBI:33019"/>
        <dbReference type="ChEBI" id="CHEBI:61560"/>
        <dbReference type="ChEBI" id="CHEBI:173112"/>
        <dbReference type="EC" id="2.7.7.7"/>
    </reaction>
</comment>
<dbReference type="GO" id="GO:0004519">
    <property type="term" value="F:endonuclease activity"/>
    <property type="evidence" value="ECO:0007669"/>
    <property type="project" value="UniProtKB-KW"/>
</dbReference>
<dbReference type="Pfam" id="PF14223">
    <property type="entry name" value="Retrotran_gag_2"/>
    <property type="match status" value="1"/>
</dbReference>
<gene>
    <name evidence="27" type="ORF">PISMIDRAFT_18367</name>
</gene>
<evidence type="ECO:0000256" key="8">
    <source>
        <dbReference type="ARBA" id="ARBA00022741"/>
    </source>
</evidence>
<dbReference type="STRING" id="765257.A0A0C9Y7N0"/>
<keyword evidence="19" id="KW-0233">DNA recombination</keyword>
<evidence type="ECO:0000259" key="26">
    <source>
        <dbReference type="PROSITE" id="PS50994"/>
    </source>
</evidence>
<evidence type="ECO:0000256" key="18">
    <source>
        <dbReference type="ARBA" id="ARBA00023113"/>
    </source>
</evidence>
<organism evidence="27 28">
    <name type="scientific">Pisolithus microcarpus 441</name>
    <dbReference type="NCBI Taxonomy" id="765257"/>
    <lineage>
        <taxon>Eukaryota</taxon>
        <taxon>Fungi</taxon>
        <taxon>Dikarya</taxon>
        <taxon>Basidiomycota</taxon>
        <taxon>Agaricomycotina</taxon>
        <taxon>Agaricomycetes</taxon>
        <taxon>Agaricomycetidae</taxon>
        <taxon>Boletales</taxon>
        <taxon>Sclerodermatineae</taxon>
        <taxon>Pisolithaceae</taxon>
        <taxon>Pisolithus</taxon>
    </lineage>
</organism>
<evidence type="ECO:0000256" key="7">
    <source>
        <dbReference type="ARBA" id="ARBA00022723"/>
    </source>
</evidence>
<dbReference type="Gene3D" id="3.30.420.10">
    <property type="entry name" value="Ribonuclease H-like superfamily/Ribonuclease H"/>
    <property type="match status" value="1"/>
</dbReference>
<dbReference type="GO" id="GO:0003964">
    <property type="term" value="F:RNA-directed DNA polymerase activity"/>
    <property type="evidence" value="ECO:0007669"/>
    <property type="project" value="UniProtKB-KW"/>
</dbReference>
<dbReference type="Pfam" id="PF00665">
    <property type="entry name" value="rve"/>
    <property type="match status" value="1"/>
</dbReference>
<dbReference type="InterPro" id="IPR043502">
    <property type="entry name" value="DNA/RNA_pol_sf"/>
</dbReference>
<keyword evidence="10" id="KW-0255">Endonuclease</keyword>
<evidence type="ECO:0000256" key="21">
    <source>
        <dbReference type="ARBA" id="ARBA00048173"/>
    </source>
</evidence>
<keyword evidence="11" id="KW-0378">Hydrolase</keyword>
<keyword evidence="14" id="KW-0694">RNA-binding</keyword>
<evidence type="ECO:0000256" key="6">
    <source>
        <dbReference type="ARBA" id="ARBA00022722"/>
    </source>
</evidence>
<evidence type="ECO:0000256" key="17">
    <source>
        <dbReference type="ARBA" id="ARBA00022932"/>
    </source>
</evidence>
<dbReference type="GO" id="GO:0004190">
    <property type="term" value="F:aspartic-type endopeptidase activity"/>
    <property type="evidence" value="ECO:0007669"/>
    <property type="project" value="UniProtKB-KW"/>
</dbReference>
<evidence type="ECO:0000256" key="16">
    <source>
        <dbReference type="ARBA" id="ARBA00022918"/>
    </source>
</evidence>
<accession>A0A0C9Y7N0</accession>
<evidence type="ECO:0000256" key="4">
    <source>
        <dbReference type="ARBA" id="ARBA00022670"/>
    </source>
</evidence>
<reference evidence="28" key="2">
    <citation type="submission" date="2015-01" db="EMBL/GenBank/DDBJ databases">
        <title>Evolutionary Origins and Diversification of the Mycorrhizal Mutualists.</title>
        <authorList>
            <consortium name="DOE Joint Genome Institute"/>
            <consortium name="Mycorrhizal Genomics Consortium"/>
            <person name="Kohler A."/>
            <person name="Kuo A."/>
            <person name="Nagy L.G."/>
            <person name="Floudas D."/>
            <person name="Copeland A."/>
            <person name="Barry K.W."/>
            <person name="Cichocki N."/>
            <person name="Veneault-Fourrey C."/>
            <person name="LaButti K."/>
            <person name="Lindquist E.A."/>
            <person name="Lipzen A."/>
            <person name="Lundell T."/>
            <person name="Morin E."/>
            <person name="Murat C."/>
            <person name="Riley R."/>
            <person name="Ohm R."/>
            <person name="Sun H."/>
            <person name="Tunlid A."/>
            <person name="Henrissat B."/>
            <person name="Grigoriev I.V."/>
            <person name="Hibbett D.S."/>
            <person name="Martin F."/>
        </authorList>
    </citation>
    <scope>NUCLEOTIDE SEQUENCE [LARGE SCALE GENOMIC DNA]</scope>
    <source>
        <strain evidence="28">441</strain>
    </source>
</reference>
<evidence type="ECO:0000256" key="10">
    <source>
        <dbReference type="ARBA" id="ARBA00022759"/>
    </source>
</evidence>
<sequence>MAKEDYLQVPTLNVDGSNWLYYKARVEWAVGSKGLTDHLSGLDAKPEDPSKGKDSSWKPTAAEQKLVSKYPTKFKEWSKDDGAVKQVIAASLPESLFLQVQKEETAKNIWDTLTNLFQNRSRVVAIDLRHKLQETRCNEKGDLRAHFNKLRLLHEQLTALGQSIGDEDFTAIILSSLPTSYDSNIAAMTSSALVSQKDLESDFIMKILLDEYDRRKIRSKKTTSGTTEDAAYSAKDKKSTTCENCGKKGHAKDQCWQEGGRRAGKAPKWFKGKKKGSEKAATVAAAASMTVQPSTDTEPDGVWLTQADDLDLNEEAFTRTYDHALLTGAGLDNHEEMFLFNSGASRHMSSYRSQFLDYKPIVPKPITAADNHTFLAIGKGDLMISLPSEKGQTRICLKDVLDAPKMGITLVSISKLDLAGYAALFRDKRCQVFNARKKKLGEIPLSKGLYCLKHSRRIFAGLTKASELLTMQEIHARLGHIAPAAIRAMLKDGTISGITLNEAHSTMGTCDSCEYAKTTRKPIRKERDPPQRENLGDKVHTDLWGPSPVQTPGHSLYYASFTDDHTRYTTLYLQKSKADTFSSYKAYKAWLSTQFNTKIKRLHSDRGGEYLSKEFSQYLQSKGTERRITVHDTPEHNGVAERLNRTLVERVRAMIHASGLPKNLWGEAIMHATWLKNRSSTHRLGNKTPYEMLYKKAPDLSNLPVWGCRVKVHDPSGSKLDARARDGHWLGFDAESNGHRVYWVDSKTVGVERSVVFPKRDVSVSLQRLPHEGENEDLQDMRNGRNLSQNHTERQESLLEGQTTPERPALEVQQPTEPETTHHAPRTDHLGPTFETPPPLRRSARQRFESDYVRCLRAGEGTRDGRITLDYMRQLRDSDSSHNSPKSPENATLALIEDELTADDDSEDIYAMVAGVSEAEGLNPSTVNEARAQADWPSWEAAINAELKSLEAARTWDVVECPTGANVVGCKWVFKIKQNALGEIEKYKARLVAKGYSQVQGIDYEDTYAPVARLSSLRTVLAIAACNDWDIEVFDFHSAFLNGKLVGKLNVALYGSKQGALRWYQELSKSLNELGLSRAHADWGIFYGEIGHDILVLASHVDDCTVTGSSPELIHSFKQEVLAHYKISDLGPISWLLGMQVTRDRSARTISLSQQTYTEAILAKYNLADSKPATVPMDPGLKLSCDQSPKSVAEAAHMKNVPYHAAVGSLMHLTVGTRPDIAFAVSTVAQFNNAPGVAHWEAVKQIYRYLAGTKTFALTFGITESGLVGYTDADGATQEHRRAISGYMYLLDGGAISWTSRKQELVTLSTAEAEYVAATHAAKEGLWLQRLIGEVFRPLEHPLPLHSDSQAAIALTKDGSYHTRTKHIDIRYHFIRFAVKNHSFHLIYCPTSEMIADTLTKALPHTKAKHFALALGLRPK</sequence>
<proteinExistence type="predicted"/>
<keyword evidence="15" id="KW-0229">DNA integration</keyword>
<dbReference type="PANTHER" id="PTHR42648">
    <property type="entry name" value="TRANSPOSASE, PUTATIVE-RELATED"/>
    <property type="match status" value="1"/>
</dbReference>
<evidence type="ECO:0000259" key="25">
    <source>
        <dbReference type="PROSITE" id="PS50158"/>
    </source>
</evidence>
<dbReference type="Proteomes" id="UP000054018">
    <property type="component" value="Unassembled WGS sequence"/>
</dbReference>
<dbReference type="HOGENOM" id="CLU_001650_5_0_1"/>
<dbReference type="InterPro" id="IPR054722">
    <property type="entry name" value="PolX-like_BBD"/>
</dbReference>
<dbReference type="InterPro" id="IPR057670">
    <property type="entry name" value="SH3_retrovirus"/>
</dbReference>